<dbReference type="PROSITE" id="PS50987">
    <property type="entry name" value="HTH_ARSR_2"/>
    <property type="match status" value="1"/>
</dbReference>
<sequence>MVLLLGVSLVGPAAAGPYTTTTGDDDTTGDGILDGGLTDSSSSDTTSDSDDSTAAESDSSGDSGETSDSSDSSSDSGDDGFLSDSGDADSGDDGDGPSGADDDPDDGTLAELDRSTTDSLSTPEGTGGVIDGETIEGAELVTISPTTDDSYQFELLDLSTSEDAVLELTAGTETMTTVTTVADTVDATVDEFGAGTSESLDASADTARTGSVGSVDDPPPSVDADTAPVEPRTSEAESSDDTTAPRNAIGLSAPGDLPEEPVGAGAVVGLLGTVAAVVGRQSGVFAGMSGNLGTTARTAAAAAPGSSYLDRLVRMLAPFRYSRYDDSDPLEHEARDAMFDVVENSPGTYLSEIADRAELPLSTARHHIRVLEREGLVSGAKVRGKRRFYPAYTDGVELAAAMNDESTASVIDALARLGASSVSDLADELDKDPSTVTHHVQRLEEDEVVVRERDGRAVMNKLSTAARTMLEPEEARPEGAATGEAVASD</sequence>
<dbReference type="PANTHER" id="PTHR36216:SF1">
    <property type="entry name" value="HTH ARSR-TYPE DOMAIN-CONTAINING PROTEIN"/>
    <property type="match status" value="1"/>
</dbReference>
<comment type="caution">
    <text evidence="3">The sequence shown here is derived from an EMBL/GenBank/DDBJ whole genome shotgun (WGS) entry which is preliminary data.</text>
</comment>
<keyword evidence="4" id="KW-1185">Reference proteome</keyword>
<dbReference type="Pfam" id="PF24266">
    <property type="entry name" value="HTH_HVO_0163_N"/>
    <property type="match status" value="1"/>
</dbReference>
<feature type="region of interest" description="Disordered" evidence="1">
    <location>
        <begin position="469"/>
        <end position="489"/>
    </location>
</feature>
<name>A0A554ND70_9EURY</name>
<dbReference type="InterPro" id="IPR011991">
    <property type="entry name" value="ArsR-like_HTH"/>
</dbReference>
<feature type="compositionally biased region" description="Low complexity" evidence="1">
    <location>
        <begin position="54"/>
        <end position="85"/>
    </location>
</feature>
<dbReference type="InterPro" id="IPR056504">
    <property type="entry name" value="HTH_HVO_0163_N"/>
</dbReference>
<gene>
    <name evidence="3" type="ORF">DP107_05520</name>
</gene>
<organism evidence="3 4">
    <name type="scientific">Haloglomus irregulare</name>
    <dbReference type="NCBI Taxonomy" id="2234134"/>
    <lineage>
        <taxon>Archaea</taxon>
        <taxon>Methanobacteriati</taxon>
        <taxon>Methanobacteriota</taxon>
        <taxon>Stenosarchaea group</taxon>
        <taxon>Halobacteria</taxon>
        <taxon>Halobacteriales</taxon>
        <taxon>Natronomonadaceae</taxon>
        <taxon>Haloglomus</taxon>
    </lineage>
</organism>
<proteinExistence type="predicted"/>
<dbReference type="SUPFAM" id="SSF46785">
    <property type="entry name" value="Winged helix' DNA-binding domain"/>
    <property type="match status" value="2"/>
</dbReference>
<feature type="domain" description="HTH arsR-type" evidence="2">
    <location>
        <begin position="387"/>
        <end position="482"/>
    </location>
</feature>
<evidence type="ECO:0000313" key="4">
    <source>
        <dbReference type="Proteomes" id="UP000319894"/>
    </source>
</evidence>
<dbReference type="CDD" id="cd00090">
    <property type="entry name" value="HTH_ARSR"/>
    <property type="match status" value="2"/>
</dbReference>
<dbReference type="Proteomes" id="UP000319894">
    <property type="component" value="Unassembled WGS sequence"/>
</dbReference>
<dbReference type="InterPro" id="IPR036388">
    <property type="entry name" value="WH-like_DNA-bd_sf"/>
</dbReference>
<feature type="region of interest" description="Disordered" evidence="1">
    <location>
        <begin position="1"/>
        <end position="136"/>
    </location>
</feature>
<dbReference type="Pfam" id="PF25212">
    <property type="entry name" value="HVO_A0114"/>
    <property type="match status" value="1"/>
</dbReference>
<dbReference type="SMART" id="SM00418">
    <property type="entry name" value="HTH_ARSR"/>
    <property type="match status" value="1"/>
</dbReference>
<evidence type="ECO:0000259" key="2">
    <source>
        <dbReference type="PROSITE" id="PS50987"/>
    </source>
</evidence>
<dbReference type="InterPro" id="IPR001845">
    <property type="entry name" value="HTH_ArsR_DNA-bd_dom"/>
</dbReference>
<feature type="compositionally biased region" description="Acidic residues" evidence="1">
    <location>
        <begin position="86"/>
        <end position="108"/>
    </location>
</feature>
<dbReference type="InterPro" id="IPR036390">
    <property type="entry name" value="WH_DNA-bd_sf"/>
</dbReference>
<evidence type="ECO:0000313" key="3">
    <source>
        <dbReference type="EMBL" id="TSD15308.1"/>
    </source>
</evidence>
<protein>
    <recommendedName>
        <fullName evidence="2">HTH arsR-type domain-containing protein</fullName>
    </recommendedName>
</protein>
<dbReference type="InParanoid" id="A0A554ND70"/>
<dbReference type="Gene3D" id="1.10.10.10">
    <property type="entry name" value="Winged helix-like DNA-binding domain superfamily/Winged helix DNA-binding domain"/>
    <property type="match status" value="2"/>
</dbReference>
<dbReference type="EMBL" id="QMDX01000002">
    <property type="protein sequence ID" value="TSD15308.1"/>
    <property type="molecule type" value="Genomic_DNA"/>
</dbReference>
<dbReference type="AlphaFoldDB" id="A0A554ND70"/>
<dbReference type="GO" id="GO:0003700">
    <property type="term" value="F:DNA-binding transcription factor activity"/>
    <property type="evidence" value="ECO:0007669"/>
    <property type="project" value="InterPro"/>
</dbReference>
<evidence type="ECO:0000256" key="1">
    <source>
        <dbReference type="SAM" id="MobiDB-lite"/>
    </source>
</evidence>
<dbReference type="PANTHER" id="PTHR36216">
    <property type="entry name" value="TRANSCRIPTIONAL REGULATOR, TRMB"/>
    <property type="match status" value="1"/>
</dbReference>
<accession>A0A554ND70</accession>
<feature type="region of interest" description="Disordered" evidence="1">
    <location>
        <begin position="196"/>
        <end position="260"/>
    </location>
</feature>
<feature type="compositionally biased region" description="Low complexity" evidence="1">
    <location>
        <begin position="29"/>
        <end position="46"/>
    </location>
</feature>
<reference evidence="3 4" key="1">
    <citation type="submission" date="2018-06" db="EMBL/GenBank/DDBJ databases">
        <title>Natronomonas sp. F16-60 a new haloarchaeon isolated from a solar saltern of Isla Cristina, Huelva, Spain.</title>
        <authorList>
            <person name="Duran-Viseras A."/>
            <person name="Sanchez-Porro C."/>
            <person name="Ventosa A."/>
        </authorList>
    </citation>
    <scope>NUCLEOTIDE SEQUENCE [LARGE SCALE GENOMIC DNA]</scope>
    <source>
        <strain evidence="3 4">F16-60</strain>
    </source>
</reference>